<protein>
    <submittedName>
        <fullName evidence="2">ATP-binding protein</fullName>
    </submittedName>
</protein>
<comment type="caution">
    <text evidence="2">The sequence shown here is derived from an EMBL/GenBank/DDBJ whole genome shotgun (WGS) entry which is preliminary data.</text>
</comment>
<proteinExistence type="predicted"/>
<dbReference type="InterPro" id="IPR038461">
    <property type="entry name" value="Schlafen_AlbA_2_dom_sf"/>
</dbReference>
<dbReference type="EMBL" id="JAUMIT010000001">
    <property type="protein sequence ID" value="MDO3693532.1"/>
    <property type="molecule type" value="Genomic_DNA"/>
</dbReference>
<dbReference type="RefSeq" id="WP_302882783.1">
    <property type="nucleotide sequence ID" value="NZ_JAUMIT010000001.1"/>
</dbReference>
<name>A0ABT8VNK1_9FLAO</name>
<dbReference type="Gene3D" id="3.30.950.30">
    <property type="entry name" value="Schlafen, AAA domain"/>
    <property type="match status" value="1"/>
</dbReference>
<dbReference type="Proteomes" id="UP001168642">
    <property type="component" value="Unassembled WGS sequence"/>
</dbReference>
<dbReference type="InterPro" id="IPR007421">
    <property type="entry name" value="Schlafen_AlbA_2_dom"/>
</dbReference>
<evidence type="ECO:0000313" key="2">
    <source>
        <dbReference type="EMBL" id="MDO3693532.1"/>
    </source>
</evidence>
<keyword evidence="3" id="KW-1185">Reference proteome</keyword>
<dbReference type="PANTHER" id="PTHR30595:SF6">
    <property type="entry name" value="SCHLAFEN ALBA-2 DOMAIN-CONTAINING PROTEIN"/>
    <property type="match status" value="1"/>
</dbReference>
<dbReference type="Pfam" id="PF04326">
    <property type="entry name" value="SLFN_AlbA_2"/>
    <property type="match status" value="1"/>
</dbReference>
<dbReference type="InterPro" id="IPR038475">
    <property type="entry name" value="RecG_C_sf"/>
</dbReference>
<gene>
    <name evidence="2" type="ORF">QVZ41_01555</name>
</gene>
<feature type="domain" description="Schlafen AlbA-2" evidence="1">
    <location>
        <begin position="19"/>
        <end position="142"/>
    </location>
</feature>
<reference evidence="2" key="1">
    <citation type="submission" date="2023-07" db="EMBL/GenBank/DDBJ databases">
        <title>Wenyingzhuangia sp. chi5 genome sequencing and assembly.</title>
        <authorList>
            <person name="Park S."/>
        </authorList>
    </citation>
    <scope>NUCLEOTIDE SEQUENCE</scope>
    <source>
        <strain evidence="2">Chi5</strain>
    </source>
</reference>
<dbReference type="Pfam" id="PF13749">
    <property type="entry name" value="HATPase_c_4"/>
    <property type="match status" value="1"/>
</dbReference>
<evidence type="ECO:0000313" key="3">
    <source>
        <dbReference type="Proteomes" id="UP001168642"/>
    </source>
</evidence>
<accession>A0ABT8VNK1</accession>
<dbReference type="Gene3D" id="3.30.565.60">
    <property type="match status" value="1"/>
</dbReference>
<sequence>MEEKELKKLLKELVSYSQESEWLEFKLNFHSNEEIGERISAISNGAALNKKRYGFLVFGVEDETHLIKGTTFSLKKAKQGKEELENWLLQRLNPRIDFQIHEFTYDLGINITMLIIPPAKNVPVKFKKTAFIRIGSYTRHLNDFPEKESKIWNRKNEAKFESRIVKTDIESNEVISLLDTQIYFDLLKIPYPSNREAVLDKLTSEKIINKNIKGTYSITNLGAILFAKDLSLFGDLKRKAIRVIVYKGNNKIQTIREQIGIKGYVSGYTGLIDWVNSQLPENEEIGKALRDNKRMYPEIAVRELIANSIIHQDFDEKGFPMIEIFSDRVEITNPGIPLITPERFIDEYQSRNDVLADLMRRLGVCEEKGSGIDKVIFYNEMYQLPAPKFLIQEKHTKIIMYAYKELNSMDKNDKIRACYQHSCLKYVSNDIMTNQSLRDRFNIESKNSAIASRIIKEALKSEMIKEDDPESNSRKYKKYIPFWA</sequence>
<dbReference type="GO" id="GO:0005524">
    <property type="term" value="F:ATP binding"/>
    <property type="evidence" value="ECO:0007669"/>
    <property type="project" value="UniProtKB-KW"/>
</dbReference>
<evidence type="ECO:0000259" key="1">
    <source>
        <dbReference type="Pfam" id="PF04326"/>
    </source>
</evidence>
<keyword evidence="2" id="KW-0547">Nucleotide-binding</keyword>
<keyword evidence="2" id="KW-0067">ATP-binding</keyword>
<dbReference type="PANTHER" id="PTHR30595">
    <property type="entry name" value="GLPR-RELATED TRANSCRIPTIONAL REPRESSOR"/>
    <property type="match status" value="1"/>
</dbReference>
<organism evidence="2 3">
    <name type="scientific">Wenyingzhuangia gilva</name>
    <dbReference type="NCBI Taxonomy" id="3057677"/>
    <lineage>
        <taxon>Bacteria</taxon>
        <taxon>Pseudomonadati</taxon>
        <taxon>Bacteroidota</taxon>
        <taxon>Flavobacteriia</taxon>
        <taxon>Flavobacteriales</taxon>
        <taxon>Flavobacteriaceae</taxon>
        <taxon>Wenyingzhuangia</taxon>
    </lineage>
</organism>